<feature type="signal peptide" evidence="1">
    <location>
        <begin position="1"/>
        <end position="25"/>
    </location>
</feature>
<dbReference type="eggNOG" id="ENOG502R3I0">
    <property type="taxonomic scope" value="Eukaryota"/>
</dbReference>
<reference evidence="2" key="1">
    <citation type="journal article" date="2013" name="Genome Biol.">
        <title>Reference genomes and transcriptomes of Nicotiana sylvestris and Nicotiana tomentosiformis.</title>
        <authorList>
            <person name="Sierro N."/>
            <person name="Battey J.N."/>
            <person name="Ouadi S."/>
            <person name="Bovet L."/>
            <person name="Goepfert S."/>
            <person name="Bakaher N."/>
            <person name="Peitsch M.C."/>
            <person name="Ivanov N.V."/>
        </authorList>
    </citation>
    <scope>NUCLEOTIDE SEQUENCE [LARGE SCALE GENOMIC DNA]</scope>
</reference>
<dbReference type="AlphaFoldDB" id="A0A1U7W3Z5"/>
<sequence>MRRGLVMLSLMVAAVILCNHRSATAEEEQQVELAEVSKSNTWPWTLSVPSENNDGCHEIFKCMVYPNRSCITECCKSYPFSLFPTKFCVCWWRAEHVNKRAFTALQEYCGFKQYVVCPRMQEINMQQEVDEAIKAIDNKLSSRSNQLMPDACCEKDKQKIKSCMLNTTSSEQCCPTFRAMIGVNCNCYNYAQDLDNQLLIVIESLCDVPNPCNKKAQVM</sequence>
<organism evidence="2 3">
    <name type="scientific">Nicotiana sylvestris</name>
    <name type="common">Wood tobacco</name>
    <name type="synonym">South American tobacco</name>
    <dbReference type="NCBI Taxonomy" id="4096"/>
    <lineage>
        <taxon>Eukaryota</taxon>
        <taxon>Viridiplantae</taxon>
        <taxon>Streptophyta</taxon>
        <taxon>Embryophyta</taxon>
        <taxon>Tracheophyta</taxon>
        <taxon>Spermatophyta</taxon>
        <taxon>Magnoliopsida</taxon>
        <taxon>eudicotyledons</taxon>
        <taxon>Gunneridae</taxon>
        <taxon>Pentapetalae</taxon>
        <taxon>asterids</taxon>
        <taxon>lamiids</taxon>
        <taxon>Solanales</taxon>
        <taxon>Solanaceae</taxon>
        <taxon>Nicotianoideae</taxon>
        <taxon>Nicotianeae</taxon>
        <taxon>Nicotiana</taxon>
    </lineage>
</organism>
<dbReference type="KEGG" id="nsy:104224766"/>
<dbReference type="RefSeq" id="XP_009774767.1">
    <property type="nucleotide sequence ID" value="XM_009776465.1"/>
</dbReference>
<dbReference type="OrthoDB" id="10361498at2759"/>
<evidence type="ECO:0000313" key="3">
    <source>
        <dbReference type="RefSeq" id="XP_009774767.1"/>
    </source>
</evidence>
<evidence type="ECO:0000313" key="2">
    <source>
        <dbReference type="Proteomes" id="UP000189701"/>
    </source>
</evidence>
<dbReference type="Proteomes" id="UP000189701">
    <property type="component" value="Unplaced"/>
</dbReference>
<accession>A0A1U7W3Z5</accession>
<keyword evidence="2" id="KW-1185">Reference proteome</keyword>
<evidence type="ECO:0000256" key="1">
    <source>
        <dbReference type="SAM" id="SignalP"/>
    </source>
</evidence>
<feature type="chain" id="PRO_5010572704" evidence="1">
    <location>
        <begin position="26"/>
        <end position="219"/>
    </location>
</feature>
<proteinExistence type="predicted"/>
<protein>
    <submittedName>
        <fullName evidence="3">Uncharacterized protein LOC104224766</fullName>
    </submittedName>
</protein>
<gene>
    <name evidence="3" type="primary">LOC104224766</name>
</gene>
<dbReference type="GeneID" id="104224766"/>
<keyword evidence="1" id="KW-0732">Signal</keyword>
<name>A0A1U7W3Z5_NICSY</name>
<reference evidence="3" key="2">
    <citation type="submission" date="2025-08" db="UniProtKB">
        <authorList>
            <consortium name="RefSeq"/>
        </authorList>
    </citation>
    <scope>IDENTIFICATION</scope>
    <source>
        <tissue evidence="3">Leaf</tissue>
    </source>
</reference>